<keyword evidence="2" id="KW-1185">Reference proteome</keyword>
<sequence length="79" mass="9232">MKISGPQDREPTAQELQELEKLKAIIERTIADGKLTKAEFTRIKNVIRADNKVTFEEMRLVTTLIYEKIEIGELVWVWD</sequence>
<dbReference type="AlphaFoldDB" id="A0A563W3D4"/>
<organism evidence="1 2">
    <name type="scientific">Hyella patelloides LEGE 07179</name>
    <dbReference type="NCBI Taxonomy" id="945734"/>
    <lineage>
        <taxon>Bacteria</taxon>
        <taxon>Bacillati</taxon>
        <taxon>Cyanobacteriota</taxon>
        <taxon>Cyanophyceae</taxon>
        <taxon>Pleurocapsales</taxon>
        <taxon>Hyellaceae</taxon>
        <taxon>Hyella</taxon>
    </lineage>
</organism>
<proteinExistence type="predicted"/>
<reference evidence="1 2" key="1">
    <citation type="submission" date="2019-01" db="EMBL/GenBank/DDBJ databases">
        <authorList>
            <person name="Brito A."/>
        </authorList>
    </citation>
    <scope>NUCLEOTIDE SEQUENCE [LARGE SCALE GENOMIC DNA]</scope>
    <source>
        <strain evidence="1">1</strain>
    </source>
</reference>
<dbReference type="OrthoDB" id="466790at2"/>
<protein>
    <submittedName>
        <fullName evidence="1">Uncharacterized protein</fullName>
    </submittedName>
</protein>
<name>A0A563W3D4_9CYAN</name>
<evidence type="ECO:0000313" key="2">
    <source>
        <dbReference type="Proteomes" id="UP000320055"/>
    </source>
</evidence>
<accession>A0A563W3D4</accession>
<dbReference type="Proteomes" id="UP000320055">
    <property type="component" value="Unassembled WGS sequence"/>
</dbReference>
<dbReference type="EMBL" id="CAACVJ010000668">
    <property type="protein sequence ID" value="VEP18208.1"/>
    <property type="molecule type" value="Genomic_DNA"/>
</dbReference>
<gene>
    <name evidence="1" type="ORF">H1P_700020</name>
</gene>
<evidence type="ECO:0000313" key="1">
    <source>
        <dbReference type="EMBL" id="VEP18208.1"/>
    </source>
</evidence>
<dbReference type="RefSeq" id="WP_144867405.1">
    <property type="nucleotide sequence ID" value="NZ_LR213829.1"/>
</dbReference>